<protein>
    <recommendedName>
        <fullName evidence="10">UDP-N-acetylmuramyl-tripeptide synthetase</fullName>
        <ecNumber evidence="10">6.3.2.-</ecNumber>
    </recommendedName>
    <alternativeName>
        <fullName evidence="10">UDP-MurNAc-tripeptide synthetase</fullName>
    </alternativeName>
</protein>
<feature type="binding site" evidence="10">
    <location>
        <position position="30"/>
    </location>
    <ligand>
        <name>UDP-N-acetyl-alpha-D-muramoyl-L-alanyl-D-glutamate</name>
        <dbReference type="ChEBI" id="CHEBI:83900"/>
    </ligand>
</feature>
<keyword evidence="10 11" id="KW-0131">Cell cycle</keyword>
<keyword evidence="15" id="KW-1185">Reference proteome</keyword>
<dbReference type="Pfam" id="PF08245">
    <property type="entry name" value="Mur_ligase_M"/>
    <property type="match status" value="1"/>
</dbReference>
<dbReference type="PANTHER" id="PTHR23135">
    <property type="entry name" value="MUR LIGASE FAMILY MEMBER"/>
    <property type="match status" value="1"/>
</dbReference>
<dbReference type="InterPro" id="IPR036615">
    <property type="entry name" value="Mur_ligase_C_dom_sf"/>
</dbReference>
<dbReference type="GO" id="GO:0009252">
    <property type="term" value="P:peptidoglycan biosynthetic process"/>
    <property type="evidence" value="ECO:0007669"/>
    <property type="project" value="UniProtKB-UniRule"/>
</dbReference>
<evidence type="ECO:0000313" key="15">
    <source>
        <dbReference type="Proteomes" id="UP000265562"/>
    </source>
</evidence>
<name>A0A385Q043_9FIRM</name>
<evidence type="ECO:0000256" key="8">
    <source>
        <dbReference type="ARBA" id="ARBA00022984"/>
    </source>
</evidence>
<keyword evidence="8 10" id="KW-0573">Peptidoglycan synthesis</keyword>
<keyword evidence="5 10" id="KW-0547">Nucleotide-binding</keyword>
<dbReference type="HAMAP" id="MF_00208">
    <property type="entry name" value="MurE"/>
    <property type="match status" value="1"/>
</dbReference>
<keyword evidence="6 10" id="KW-0067">ATP-binding</keyword>
<feature type="binding site" evidence="10">
    <location>
        <begin position="109"/>
        <end position="115"/>
    </location>
    <ligand>
        <name>ATP</name>
        <dbReference type="ChEBI" id="CHEBI:30616"/>
    </ligand>
</feature>
<dbReference type="InterPro" id="IPR035911">
    <property type="entry name" value="MurE/MurF_N"/>
</dbReference>
<dbReference type="Gene3D" id="3.90.190.20">
    <property type="entry name" value="Mur ligase, C-terminal domain"/>
    <property type="match status" value="1"/>
</dbReference>
<evidence type="ECO:0000256" key="5">
    <source>
        <dbReference type="ARBA" id="ARBA00022741"/>
    </source>
</evidence>
<keyword evidence="7 10" id="KW-0133">Cell shape</keyword>
<keyword evidence="9 10" id="KW-0961">Cell wall biogenesis/degradation</keyword>
<feature type="binding site" evidence="10">
    <location>
        <position position="177"/>
    </location>
    <ligand>
        <name>UDP-N-acetyl-alpha-D-muramoyl-L-alanyl-D-glutamate</name>
        <dbReference type="ChEBI" id="CHEBI:83900"/>
    </ligand>
</feature>
<dbReference type="EC" id="6.3.2.-" evidence="10"/>
<comment type="function">
    <text evidence="10">Catalyzes the addition of an amino acid to the nucleotide precursor UDP-N-acetylmuramoyl-L-alanyl-D-glutamate (UMAG) in the biosynthesis of bacterial cell-wall peptidoglycan.</text>
</comment>
<gene>
    <name evidence="10" type="primary">murE</name>
    <name evidence="14" type="ORF">D4A81_03795</name>
</gene>
<evidence type="ECO:0000256" key="2">
    <source>
        <dbReference type="ARBA" id="ARBA00005898"/>
    </source>
</evidence>
<dbReference type="SUPFAM" id="SSF53244">
    <property type="entry name" value="MurD-like peptide ligases, peptide-binding domain"/>
    <property type="match status" value="1"/>
</dbReference>
<dbReference type="UniPathway" id="UPA00219"/>
<dbReference type="KEGG" id="lua:D4A81_03795"/>
<dbReference type="InterPro" id="IPR018109">
    <property type="entry name" value="Folylpolyglutamate_synth_CS"/>
</dbReference>
<evidence type="ECO:0000256" key="10">
    <source>
        <dbReference type="HAMAP-Rule" id="MF_00208"/>
    </source>
</evidence>
<evidence type="ECO:0000256" key="9">
    <source>
        <dbReference type="ARBA" id="ARBA00023316"/>
    </source>
</evidence>
<comment type="PTM">
    <text evidence="10">Carboxylation is probably crucial for Mg(2+) binding and, consequently, for the gamma-phosphate positioning of ATP.</text>
</comment>
<reference evidence="14 15" key="1">
    <citation type="submission" date="2018-09" db="EMBL/GenBank/DDBJ databases">
        <title>Genome sequencing of Lachnoanaerobaculum umeaense DSM 23576.</title>
        <authorList>
            <person name="Kook J.-K."/>
            <person name="Park S.-N."/>
            <person name="Lim Y.K."/>
        </authorList>
    </citation>
    <scope>NUCLEOTIDE SEQUENCE [LARGE SCALE GENOMIC DNA]</scope>
    <source>
        <strain evidence="15">DSM 23576 \ CCUG 58757</strain>
    </source>
</reference>
<sequence>MKLIGNAKELDIEILSGELIDDFSDLVFNTKKIVKDCLFVCIKGARFDTHDVIDEIVEQGAKAVIVEKNIKRDDICVIKVADTRVALARLSAAFFSHPANKMKIIGITGTKGKTTSSHMLKKLLEQNAKVGLIGTNGITIGNTHRATLNTTPESYELHKTFKECLDAGCKYVVMEVSSQAVKMKRIDGIRFDTGIFTNISPDHIGPDEHKDFDEYLMYKSLFFKQCDRTIVNIEDEHSDFVLKQSTSVEKYTFGKGGDFEAKNVEYISNKDFLGTKIDINCSNDVVDKYSIAKEVKDIYVGIPGEFNVSNAISSLAAAIICGVKADNLKLALKDSRVNGRMEVAYTSHDFNVVIDYAHNAISTESLIYTLRHYNPKRLVIVFGSGGNRSKDRRYSMGEICGKLADFSIVTADNSRYEKTEDIIADIISKLEPTGGKYITIPDRREAIYYSIENAKQGDLIAIIGKGHEDYQEINGVRTHFLDREVVDECLEKMNR</sequence>
<dbReference type="NCBIfam" id="TIGR01085">
    <property type="entry name" value="murE"/>
    <property type="match status" value="1"/>
</dbReference>
<feature type="binding site" evidence="10">
    <location>
        <position position="185"/>
    </location>
    <ligand>
        <name>UDP-N-acetyl-alpha-D-muramoyl-L-alanyl-D-glutamate</name>
        <dbReference type="ChEBI" id="CHEBI:83900"/>
    </ligand>
</feature>
<evidence type="ECO:0000256" key="6">
    <source>
        <dbReference type="ARBA" id="ARBA00022840"/>
    </source>
</evidence>
<evidence type="ECO:0000256" key="1">
    <source>
        <dbReference type="ARBA" id="ARBA00004752"/>
    </source>
</evidence>
<keyword evidence="3 10" id="KW-0963">Cytoplasm</keyword>
<dbReference type="GO" id="GO:0000287">
    <property type="term" value="F:magnesium ion binding"/>
    <property type="evidence" value="ECO:0007669"/>
    <property type="project" value="UniProtKB-UniRule"/>
</dbReference>
<feature type="binding site" evidence="10">
    <location>
        <begin position="150"/>
        <end position="151"/>
    </location>
    <ligand>
        <name>UDP-N-acetyl-alpha-D-muramoyl-L-alanyl-D-glutamate</name>
        <dbReference type="ChEBI" id="CHEBI:83900"/>
    </ligand>
</feature>
<feature type="domain" description="Mur ligase central" evidence="13">
    <location>
        <begin position="107"/>
        <end position="318"/>
    </location>
</feature>
<dbReference type="Gene3D" id="3.40.1390.10">
    <property type="entry name" value="MurE/MurF, N-terminal domain"/>
    <property type="match status" value="1"/>
</dbReference>
<dbReference type="PROSITE" id="PS01011">
    <property type="entry name" value="FOLYLPOLYGLU_SYNT_1"/>
    <property type="match status" value="1"/>
</dbReference>
<keyword evidence="10 11" id="KW-0132">Cell division</keyword>
<dbReference type="GO" id="GO:0004326">
    <property type="term" value="F:tetrahydrofolylpolyglutamate synthase activity"/>
    <property type="evidence" value="ECO:0007669"/>
    <property type="project" value="InterPro"/>
</dbReference>
<proteinExistence type="inferred from homology"/>
<dbReference type="SUPFAM" id="SSF63418">
    <property type="entry name" value="MurE/MurF N-terminal domain"/>
    <property type="match status" value="1"/>
</dbReference>
<dbReference type="NCBIfam" id="NF001126">
    <property type="entry name" value="PRK00139.1-4"/>
    <property type="match status" value="1"/>
</dbReference>
<evidence type="ECO:0000256" key="7">
    <source>
        <dbReference type="ARBA" id="ARBA00022960"/>
    </source>
</evidence>
<comment type="similarity">
    <text evidence="2 10">Belongs to the MurCDEF family. MurE subfamily.</text>
</comment>
<accession>A0A385Q043</accession>
<dbReference type="OrthoDB" id="9800958at2"/>
<dbReference type="InterPro" id="IPR036565">
    <property type="entry name" value="Mur-like_cat_sf"/>
</dbReference>
<dbReference type="AlphaFoldDB" id="A0A385Q043"/>
<feature type="domain" description="Mur ligase C-terminal" evidence="12">
    <location>
        <begin position="339"/>
        <end position="466"/>
    </location>
</feature>
<dbReference type="GO" id="GO:0051301">
    <property type="term" value="P:cell division"/>
    <property type="evidence" value="ECO:0007669"/>
    <property type="project" value="UniProtKB-KW"/>
</dbReference>
<dbReference type="EMBL" id="CP032364">
    <property type="protein sequence ID" value="AYA99129.1"/>
    <property type="molecule type" value="Genomic_DNA"/>
</dbReference>
<comment type="pathway">
    <text evidence="1 10 11">Cell wall biogenesis; peptidoglycan biosynthesis.</text>
</comment>
<evidence type="ECO:0000313" key="14">
    <source>
        <dbReference type="EMBL" id="AYA99129.1"/>
    </source>
</evidence>
<feature type="modified residue" description="N6-carboxylysine" evidence="10">
    <location>
        <position position="219"/>
    </location>
</feature>
<evidence type="ECO:0000256" key="11">
    <source>
        <dbReference type="RuleBase" id="RU004135"/>
    </source>
</evidence>
<dbReference type="InterPro" id="IPR004101">
    <property type="entry name" value="Mur_ligase_C"/>
</dbReference>
<dbReference type="Gene3D" id="3.40.1190.10">
    <property type="entry name" value="Mur-like, catalytic domain"/>
    <property type="match status" value="1"/>
</dbReference>
<evidence type="ECO:0000256" key="4">
    <source>
        <dbReference type="ARBA" id="ARBA00022598"/>
    </source>
</evidence>
<feature type="binding site" evidence="10">
    <location>
        <position position="149"/>
    </location>
    <ligand>
        <name>UDP-N-acetyl-alpha-D-muramoyl-L-alanyl-D-glutamate</name>
        <dbReference type="ChEBI" id="CHEBI:83900"/>
    </ligand>
</feature>
<dbReference type="GO" id="GO:0008360">
    <property type="term" value="P:regulation of cell shape"/>
    <property type="evidence" value="ECO:0007669"/>
    <property type="project" value="UniProtKB-KW"/>
</dbReference>
<comment type="caution">
    <text evidence="10">Lacks conserved residue(s) required for the propagation of feature annotation.</text>
</comment>
<organism evidence="14 15">
    <name type="scientific">Lachnoanaerobaculum umeaense</name>
    <dbReference type="NCBI Taxonomy" id="617123"/>
    <lineage>
        <taxon>Bacteria</taxon>
        <taxon>Bacillati</taxon>
        <taxon>Bacillota</taxon>
        <taxon>Clostridia</taxon>
        <taxon>Lachnospirales</taxon>
        <taxon>Lachnospiraceae</taxon>
        <taxon>Lachnoanaerobaculum</taxon>
    </lineage>
</organism>
<dbReference type="Proteomes" id="UP000265562">
    <property type="component" value="Chromosome"/>
</dbReference>
<keyword evidence="10" id="KW-0460">Magnesium</keyword>
<comment type="cofactor">
    <cofactor evidence="10">
        <name>Mg(2+)</name>
        <dbReference type="ChEBI" id="CHEBI:18420"/>
    </cofactor>
</comment>
<keyword evidence="4 10" id="KW-0436">Ligase</keyword>
<evidence type="ECO:0000259" key="13">
    <source>
        <dbReference type="Pfam" id="PF08245"/>
    </source>
</evidence>
<dbReference type="GO" id="GO:0005737">
    <property type="term" value="C:cytoplasm"/>
    <property type="evidence" value="ECO:0007669"/>
    <property type="project" value="UniProtKB-SubCell"/>
</dbReference>
<evidence type="ECO:0000256" key="3">
    <source>
        <dbReference type="ARBA" id="ARBA00022490"/>
    </source>
</evidence>
<dbReference type="InterPro" id="IPR005761">
    <property type="entry name" value="UDP-N-AcMur-Glu-dNH2Pim_ligase"/>
</dbReference>
<dbReference type="SUPFAM" id="SSF53623">
    <property type="entry name" value="MurD-like peptide ligases, catalytic domain"/>
    <property type="match status" value="1"/>
</dbReference>
<dbReference type="PANTHER" id="PTHR23135:SF4">
    <property type="entry name" value="UDP-N-ACETYLMURAMOYL-L-ALANYL-D-GLUTAMATE--2,6-DIAMINOPIMELATE LIGASE MURE HOMOLOG, CHLOROPLASTIC"/>
    <property type="match status" value="1"/>
</dbReference>
<dbReference type="Pfam" id="PF02875">
    <property type="entry name" value="Mur_ligase_C"/>
    <property type="match status" value="1"/>
</dbReference>
<dbReference type="InterPro" id="IPR013221">
    <property type="entry name" value="Mur_ligase_cen"/>
</dbReference>
<dbReference type="GO" id="GO:0071555">
    <property type="term" value="P:cell wall organization"/>
    <property type="evidence" value="ECO:0007669"/>
    <property type="project" value="UniProtKB-KW"/>
</dbReference>
<dbReference type="GO" id="GO:0005524">
    <property type="term" value="F:ATP binding"/>
    <property type="evidence" value="ECO:0007669"/>
    <property type="project" value="UniProtKB-UniRule"/>
</dbReference>
<comment type="subcellular location">
    <subcellularLocation>
        <location evidence="10 11">Cytoplasm</location>
    </subcellularLocation>
</comment>
<evidence type="ECO:0000259" key="12">
    <source>
        <dbReference type="Pfam" id="PF02875"/>
    </source>
</evidence>
<dbReference type="RefSeq" id="WP_111525650.1">
    <property type="nucleotide sequence ID" value="NZ_CP032364.1"/>
</dbReference>